<evidence type="ECO:0000313" key="11">
    <source>
        <dbReference type="Proteomes" id="UP000189475"/>
    </source>
</evidence>
<dbReference type="InterPro" id="IPR050469">
    <property type="entry name" value="Diguanylate_Cyclase"/>
</dbReference>
<dbReference type="PROSITE" id="PS50887">
    <property type="entry name" value="GGDEF"/>
    <property type="match status" value="1"/>
</dbReference>
<dbReference type="InterPro" id="IPR043128">
    <property type="entry name" value="Rev_trsase/Diguanyl_cyclase"/>
</dbReference>
<gene>
    <name evidence="10" type="primary">adrA_1</name>
    <name evidence="10" type="ORF">VPAL9027_00741</name>
</gene>
<comment type="catalytic activity">
    <reaction evidence="6">
        <text>2 GTP = 3',3'-c-di-GMP + 2 diphosphate</text>
        <dbReference type="Rhea" id="RHEA:24898"/>
        <dbReference type="ChEBI" id="CHEBI:33019"/>
        <dbReference type="ChEBI" id="CHEBI:37565"/>
        <dbReference type="ChEBI" id="CHEBI:58805"/>
        <dbReference type="EC" id="2.7.7.65"/>
    </reaction>
</comment>
<dbReference type="GO" id="GO:0007165">
    <property type="term" value="P:signal transduction"/>
    <property type="evidence" value="ECO:0007669"/>
    <property type="project" value="UniProtKB-ARBA"/>
</dbReference>
<evidence type="ECO:0000256" key="2">
    <source>
        <dbReference type="ARBA" id="ARBA00012528"/>
    </source>
</evidence>
<evidence type="ECO:0000256" key="5">
    <source>
        <dbReference type="ARBA" id="ARBA00023136"/>
    </source>
</evidence>
<evidence type="ECO:0000256" key="1">
    <source>
        <dbReference type="ARBA" id="ARBA00004370"/>
    </source>
</evidence>
<dbReference type="GO" id="GO:0016020">
    <property type="term" value="C:membrane"/>
    <property type="evidence" value="ECO:0007669"/>
    <property type="project" value="UniProtKB-SubCell"/>
</dbReference>
<dbReference type="SMART" id="SM00267">
    <property type="entry name" value="GGDEF"/>
    <property type="match status" value="1"/>
</dbReference>
<feature type="transmembrane region" description="Helical" evidence="7">
    <location>
        <begin position="16"/>
        <end position="34"/>
    </location>
</feature>
<accession>A0A1R4B1L6</accession>
<feature type="domain" description="CHASE" evidence="8">
    <location>
        <begin position="114"/>
        <end position="205"/>
    </location>
</feature>
<dbReference type="NCBIfam" id="TIGR00254">
    <property type="entry name" value="GGDEF"/>
    <property type="match status" value="1"/>
</dbReference>
<evidence type="ECO:0000256" key="3">
    <source>
        <dbReference type="ARBA" id="ARBA00022692"/>
    </source>
</evidence>
<dbReference type="Proteomes" id="UP000189475">
    <property type="component" value="Unassembled WGS sequence"/>
</dbReference>
<dbReference type="Gene3D" id="3.30.70.270">
    <property type="match status" value="1"/>
</dbReference>
<dbReference type="PANTHER" id="PTHR45138">
    <property type="entry name" value="REGULATORY COMPONENTS OF SENSORY TRANSDUCTION SYSTEM"/>
    <property type="match status" value="1"/>
</dbReference>
<keyword evidence="10" id="KW-0548">Nucleotidyltransferase</keyword>
<dbReference type="CDD" id="cd01949">
    <property type="entry name" value="GGDEF"/>
    <property type="match status" value="1"/>
</dbReference>
<dbReference type="EMBL" id="FUFT01000002">
    <property type="protein sequence ID" value="SJL82801.1"/>
    <property type="molecule type" value="Genomic_DNA"/>
</dbReference>
<dbReference type="InterPro" id="IPR042240">
    <property type="entry name" value="CHASE_sf"/>
</dbReference>
<dbReference type="Gene3D" id="3.30.450.350">
    <property type="entry name" value="CHASE domain"/>
    <property type="match status" value="1"/>
</dbReference>
<dbReference type="Pfam" id="PF03924">
    <property type="entry name" value="CHASE"/>
    <property type="match status" value="1"/>
</dbReference>
<dbReference type="PROSITE" id="PS50839">
    <property type="entry name" value="CHASE"/>
    <property type="match status" value="1"/>
</dbReference>
<keyword evidence="5 7" id="KW-0472">Membrane</keyword>
<dbReference type="AlphaFoldDB" id="A0A1R4B1L6"/>
<dbReference type="InterPro" id="IPR029787">
    <property type="entry name" value="Nucleotide_cyclase"/>
</dbReference>
<sequence length="448" mass="50993">MINFIKELKVSEKKRLVILSFLFILLSIAFVRFVTQEVYERISDDKKRDLESQVSLVRANMEAAIYMDTYLADSLAMIVTINPEFALKEWHSISEKVITKAQYVRNMGIAPNDIISNTYPLKGNERAIGLNFRELPEQYETVLKAKESGRVYITEPVALVQGGKAIIARYPIFTDYPLNQNYWGGVSVVINYEKMLEAVGIQKISNAYVTLSKGNSILYGDGFLDQPDIKLPIHLPSSKWQLEAKLNFSNNPDVSRYTTAACLISVLICILVYIVLLLLIRSYFFARRHALQDELTHISNRRHAIQYLRNTLNSRANKPFSLFSIDLNGFKLVNDTYGHNIGDEYLKFVAQSLLGLTRETDLVARIGGDEFIVVLLDVHKPGQVEVVLDKIDHHFKKHLFKSNDITLQVSVAVGVAVSNDKKATLDDLLAQADEKMYKDKYDKKNKMQ</sequence>
<comment type="subcellular location">
    <subcellularLocation>
        <location evidence="1">Membrane</location>
    </subcellularLocation>
</comment>
<dbReference type="OrthoDB" id="9812260at2"/>
<keyword evidence="10" id="KW-0808">Transferase</keyword>
<keyword evidence="11" id="KW-1185">Reference proteome</keyword>
<dbReference type="SMART" id="SM01079">
    <property type="entry name" value="CHASE"/>
    <property type="match status" value="1"/>
</dbReference>
<feature type="transmembrane region" description="Helical" evidence="7">
    <location>
        <begin position="257"/>
        <end position="280"/>
    </location>
</feature>
<organism evidence="10 11">
    <name type="scientific">Vibrio palustris</name>
    <dbReference type="NCBI Taxonomy" id="1918946"/>
    <lineage>
        <taxon>Bacteria</taxon>
        <taxon>Pseudomonadati</taxon>
        <taxon>Pseudomonadota</taxon>
        <taxon>Gammaproteobacteria</taxon>
        <taxon>Vibrionales</taxon>
        <taxon>Vibrionaceae</taxon>
        <taxon>Vibrio</taxon>
    </lineage>
</organism>
<dbReference type="EC" id="2.7.7.65" evidence="2"/>
<evidence type="ECO:0000259" key="8">
    <source>
        <dbReference type="PROSITE" id="PS50839"/>
    </source>
</evidence>
<protein>
    <recommendedName>
        <fullName evidence="2">diguanylate cyclase</fullName>
        <ecNumber evidence="2">2.7.7.65</ecNumber>
    </recommendedName>
</protein>
<reference evidence="10 11" key="1">
    <citation type="submission" date="2017-02" db="EMBL/GenBank/DDBJ databases">
        <authorList>
            <person name="Peterson S.W."/>
        </authorList>
    </citation>
    <scope>NUCLEOTIDE SEQUENCE [LARGE SCALE GENOMIC DNA]</scope>
    <source>
        <strain evidence="10 11">CECT 9027</strain>
    </source>
</reference>
<dbReference type="PANTHER" id="PTHR45138:SF9">
    <property type="entry name" value="DIGUANYLATE CYCLASE DGCM-RELATED"/>
    <property type="match status" value="1"/>
</dbReference>
<dbReference type="STRING" id="1918946.VPAL9027_00741"/>
<dbReference type="RefSeq" id="WP_077312424.1">
    <property type="nucleotide sequence ID" value="NZ_AP024887.1"/>
</dbReference>
<evidence type="ECO:0000256" key="4">
    <source>
        <dbReference type="ARBA" id="ARBA00022989"/>
    </source>
</evidence>
<proteinExistence type="predicted"/>
<dbReference type="Pfam" id="PF00990">
    <property type="entry name" value="GGDEF"/>
    <property type="match status" value="1"/>
</dbReference>
<evidence type="ECO:0000256" key="6">
    <source>
        <dbReference type="ARBA" id="ARBA00034247"/>
    </source>
</evidence>
<feature type="domain" description="GGDEF" evidence="9">
    <location>
        <begin position="318"/>
        <end position="448"/>
    </location>
</feature>
<keyword evidence="3 7" id="KW-0812">Transmembrane</keyword>
<dbReference type="InterPro" id="IPR006189">
    <property type="entry name" value="CHASE_dom"/>
</dbReference>
<dbReference type="InterPro" id="IPR000160">
    <property type="entry name" value="GGDEF_dom"/>
</dbReference>
<dbReference type="SUPFAM" id="SSF55073">
    <property type="entry name" value="Nucleotide cyclase"/>
    <property type="match status" value="1"/>
</dbReference>
<name>A0A1R4B1L6_9VIBR</name>
<dbReference type="GO" id="GO:0052621">
    <property type="term" value="F:diguanylate cyclase activity"/>
    <property type="evidence" value="ECO:0007669"/>
    <property type="project" value="UniProtKB-EC"/>
</dbReference>
<evidence type="ECO:0000259" key="9">
    <source>
        <dbReference type="PROSITE" id="PS50887"/>
    </source>
</evidence>
<evidence type="ECO:0000256" key="7">
    <source>
        <dbReference type="SAM" id="Phobius"/>
    </source>
</evidence>
<keyword evidence="4 7" id="KW-1133">Transmembrane helix</keyword>
<evidence type="ECO:0000313" key="10">
    <source>
        <dbReference type="EMBL" id="SJL82801.1"/>
    </source>
</evidence>